<dbReference type="Pfam" id="PF03107">
    <property type="entry name" value="C1_2"/>
    <property type="match status" value="8"/>
</dbReference>
<feature type="domain" description="DC1" evidence="2">
    <location>
        <begin position="547"/>
        <end position="592"/>
    </location>
</feature>
<gene>
    <name evidence="4" type="ORF">AN1_LOCUS17552</name>
</gene>
<feature type="domain" description="DC1" evidence="2">
    <location>
        <begin position="243"/>
        <end position="286"/>
    </location>
</feature>
<keyword evidence="1" id="KW-0677">Repeat</keyword>
<evidence type="ECO:0000259" key="2">
    <source>
        <dbReference type="Pfam" id="PF03107"/>
    </source>
</evidence>
<sequence length="682" mass="78316">MDSEGVLLPLIHEHPMIPWNDLRKGDCCGHLEAISDGYYCKSCDFFVHKKCGDECSKFIEHPCHSIHTLKLVRGEKIKRGTYCDLCGKSINMNLYYSCKICDFDVDLYCAKYPPPEVIEISETHNHKLTLIKKHIEFDCDAKCGNDGYGFRYKCHECEVSFHVDCVWNPSEVKHLLELNHSHHHLHPLKLITGLSLDRCDIKCSLCGREIEDRLFYHCSSCNISLDMRCVLNPPPISLLNLKAHDHQLTLIPRLINFTCCACGLSGYRSLYACSSSICDFMIHQDCLDLPCLISINRHDHNISRPSYLNVVNSVLCGICRDKMDWMYGGYSCQRCPSYFVHSKCATRRDVWNGKELEGVHEETKDVEAPYVVIDDNTIQHFSHIEHYLRHHVNGVLWEENKRCRACAHCIGLQSFYSCIDCDFILHQTCAGFPTSIWHVLYNERLTLVTSEASIFECYACHRMSNGFRYQRDDKVFDVLCGTISEPFHHPSHDHPLYYIPHDERRQCNGCNELASLVLACIESDCKFVLDFKCATLPLVVMHSIDDDHPFSLRFGKNTSGKHWCDICGKQSNIKRWFYTCKDEEDSLHTNCVVGDFSGLMPTSTVEVLSKSFEVVLNNSISRPFCKWCKSRCIYPIILKMLGTSDTYVCSTECLFNLLDPMRRSGLGILKPKNAVKHVKAKR</sequence>
<feature type="domain" description="DC1-like C-terminal" evidence="3">
    <location>
        <begin position="612"/>
        <end position="654"/>
    </location>
</feature>
<dbReference type="InterPro" id="IPR004146">
    <property type="entry name" value="DC1"/>
</dbReference>
<accession>A0A654FMP1</accession>
<organism evidence="4 5">
    <name type="scientific">Arabidopsis thaliana</name>
    <name type="common">Mouse-ear cress</name>
    <dbReference type="NCBI Taxonomy" id="3702"/>
    <lineage>
        <taxon>Eukaryota</taxon>
        <taxon>Viridiplantae</taxon>
        <taxon>Streptophyta</taxon>
        <taxon>Embryophyta</taxon>
        <taxon>Tracheophyta</taxon>
        <taxon>Spermatophyta</taxon>
        <taxon>Magnoliopsida</taxon>
        <taxon>eudicotyledons</taxon>
        <taxon>Gunneridae</taxon>
        <taxon>Pentapetalae</taxon>
        <taxon>rosids</taxon>
        <taxon>malvids</taxon>
        <taxon>Brassicales</taxon>
        <taxon>Brassicaceae</taxon>
        <taxon>Camelineae</taxon>
        <taxon>Arabidopsis</taxon>
    </lineage>
</organism>
<dbReference type="InterPro" id="IPR046349">
    <property type="entry name" value="C1-like_sf"/>
</dbReference>
<dbReference type="InterPro" id="IPR054483">
    <property type="entry name" value="DC1-like_CT"/>
</dbReference>
<feature type="domain" description="DC1" evidence="2">
    <location>
        <begin position="182"/>
        <end position="230"/>
    </location>
</feature>
<evidence type="ECO:0000259" key="3">
    <source>
        <dbReference type="Pfam" id="PF22926"/>
    </source>
</evidence>
<evidence type="ECO:0000256" key="1">
    <source>
        <dbReference type="ARBA" id="ARBA00022737"/>
    </source>
</evidence>
<protein>
    <recommendedName>
        <fullName evidence="6">Cysteine/Histidine-rich C1 domain family protein</fullName>
    </recommendedName>
</protein>
<dbReference type="PANTHER" id="PTHR32410:SF154">
    <property type="entry name" value="CHP-RICH ZINC FINGER PROTEIN-LIKE-RELATED"/>
    <property type="match status" value="1"/>
</dbReference>
<feature type="domain" description="DC1" evidence="2">
    <location>
        <begin position="490"/>
        <end position="534"/>
    </location>
</feature>
<dbReference type="SUPFAM" id="SSF57889">
    <property type="entry name" value="Cysteine-rich domain"/>
    <property type="match status" value="7"/>
</dbReference>
<dbReference type="Proteomes" id="UP000426265">
    <property type="component" value="Unassembled WGS sequence"/>
</dbReference>
<evidence type="ECO:0000313" key="4">
    <source>
        <dbReference type="EMBL" id="VYS62125.1"/>
    </source>
</evidence>
<feature type="domain" description="DC1" evidence="2">
    <location>
        <begin position="296"/>
        <end position="345"/>
    </location>
</feature>
<evidence type="ECO:0008006" key="6">
    <source>
        <dbReference type="Google" id="ProtNLM"/>
    </source>
</evidence>
<evidence type="ECO:0000313" key="5">
    <source>
        <dbReference type="Proteomes" id="UP000426265"/>
    </source>
</evidence>
<name>A0A654FMP1_ARATH</name>
<feature type="domain" description="DC1" evidence="2">
    <location>
        <begin position="381"/>
        <end position="430"/>
    </location>
</feature>
<dbReference type="AlphaFoldDB" id="A0A654FMP1"/>
<feature type="domain" description="DC1" evidence="2">
    <location>
        <begin position="62"/>
        <end position="110"/>
    </location>
</feature>
<dbReference type="EMBL" id="CACRSJ010000109">
    <property type="protein sequence ID" value="VYS62125.1"/>
    <property type="molecule type" value="Genomic_DNA"/>
</dbReference>
<dbReference type="PANTHER" id="PTHR32410">
    <property type="entry name" value="CYSTEINE/HISTIDINE-RICH C1 DOMAIN FAMILY PROTEIN"/>
    <property type="match status" value="1"/>
</dbReference>
<dbReference type="ExpressionAtlas" id="A0A654FMP1">
    <property type="expression patterns" value="baseline and differential"/>
</dbReference>
<dbReference type="Pfam" id="PF22926">
    <property type="entry name" value="C1-like_CT"/>
    <property type="match status" value="1"/>
</dbReference>
<dbReference type="InterPro" id="IPR053192">
    <property type="entry name" value="Vacuole_Formation_Reg"/>
</dbReference>
<proteinExistence type="predicted"/>
<feature type="domain" description="DC1" evidence="2">
    <location>
        <begin position="123"/>
        <end position="166"/>
    </location>
</feature>
<reference evidence="4 5" key="1">
    <citation type="submission" date="2019-11" db="EMBL/GenBank/DDBJ databases">
        <authorList>
            <person name="Jiao W.-B."/>
            <person name="Schneeberger K."/>
        </authorList>
    </citation>
    <scope>NUCLEOTIDE SEQUENCE [LARGE SCALE GENOMIC DNA]</scope>
    <source>
        <strain evidence="5">cv. An-1</strain>
    </source>
</reference>